<dbReference type="VEuPathDB" id="CryptoDB:Vbra_15855"/>
<gene>
    <name evidence="2" type="ORF">Vbra_15855</name>
</gene>
<evidence type="ECO:0008006" key="4">
    <source>
        <dbReference type="Google" id="ProtNLM"/>
    </source>
</evidence>
<sequence length="192" mass="20478">MGDQSAADVAALIREHGPTEERITAFLRAPGTSADKIRLLAQLIDQDASLLTTPQLLQCFCQRPQLDIIVFLLQRGAHVTLNTHFGEGSPLARAVNNGATSDTLRAMLTWGAMPPHSPPHSPGVRANAELRYAYAMYIRVDLEQVMTSVIHSAFESVAAAARLLEGLASPTHPSPGAPQPLQSPSATPSTPT</sequence>
<feature type="region of interest" description="Disordered" evidence="1">
    <location>
        <begin position="168"/>
        <end position="192"/>
    </location>
</feature>
<dbReference type="InParanoid" id="A0A0G4FNL8"/>
<dbReference type="PhylomeDB" id="A0A0G4FNL8"/>
<evidence type="ECO:0000313" key="2">
    <source>
        <dbReference type="EMBL" id="CEM15811.1"/>
    </source>
</evidence>
<evidence type="ECO:0000256" key="1">
    <source>
        <dbReference type="SAM" id="MobiDB-lite"/>
    </source>
</evidence>
<dbReference type="Proteomes" id="UP000041254">
    <property type="component" value="Unassembled WGS sequence"/>
</dbReference>
<accession>A0A0G4FNL8</accession>
<feature type="compositionally biased region" description="Polar residues" evidence="1">
    <location>
        <begin position="180"/>
        <end position="192"/>
    </location>
</feature>
<dbReference type="EMBL" id="CDMY01000471">
    <property type="protein sequence ID" value="CEM15811.1"/>
    <property type="molecule type" value="Genomic_DNA"/>
</dbReference>
<name>A0A0G4FNL8_VITBC</name>
<protein>
    <recommendedName>
        <fullName evidence="4">Ankyrin repeat domain-containing protein</fullName>
    </recommendedName>
</protein>
<evidence type="ECO:0000313" key="3">
    <source>
        <dbReference type="Proteomes" id="UP000041254"/>
    </source>
</evidence>
<dbReference type="AlphaFoldDB" id="A0A0G4FNL8"/>
<keyword evidence="3" id="KW-1185">Reference proteome</keyword>
<reference evidence="2 3" key="1">
    <citation type="submission" date="2014-11" db="EMBL/GenBank/DDBJ databases">
        <authorList>
            <person name="Zhu J."/>
            <person name="Qi W."/>
            <person name="Song R."/>
        </authorList>
    </citation>
    <scope>NUCLEOTIDE SEQUENCE [LARGE SCALE GENOMIC DNA]</scope>
</reference>
<organism evidence="2 3">
    <name type="scientific">Vitrella brassicaformis (strain CCMP3155)</name>
    <dbReference type="NCBI Taxonomy" id="1169540"/>
    <lineage>
        <taxon>Eukaryota</taxon>
        <taxon>Sar</taxon>
        <taxon>Alveolata</taxon>
        <taxon>Colpodellida</taxon>
        <taxon>Vitrellaceae</taxon>
        <taxon>Vitrella</taxon>
    </lineage>
</organism>
<proteinExistence type="predicted"/>